<proteinExistence type="predicted"/>
<comment type="caution">
    <text evidence="1">The sequence shown here is derived from an EMBL/GenBank/DDBJ whole genome shotgun (WGS) entry which is preliminary data.</text>
</comment>
<keyword evidence="2" id="KW-1185">Reference proteome</keyword>
<organism evidence="1 2">
    <name type="scientific">Smallanthus sonchifolius</name>
    <dbReference type="NCBI Taxonomy" id="185202"/>
    <lineage>
        <taxon>Eukaryota</taxon>
        <taxon>Viridiplantae</taxon>
        <taxon>Streptophyta</taxon>
        <taxon>Embryophyta</taxon>
        <taxon>Tracheophyta</taxon>
        <taxon>Spermatophyta</taxon>
        <taxon>Magnoliopsida</taxon>
        <taxon>eudicotyledons</taxon>
        <taxon>Gunneridae</taxon>
        <taxon>Pentapetalae</taxon>
        <taxon>asterids</taxon>
        <taxon>campanulids</taxon>
        <taxon>Asterales</taxon>
        <taxon>Asteraceae</taxon>
        <taxon>Asteroideae</taxon>
        <taxon>Heliantheae alliance</taxon>
        <taxon>Millerieae</taxon>
        <taxon>Smallanthus</taxon>
    </lineage>
</organism>
<evidence type="ECO:0000313" key="1">
    <source>
        <dbReference type="EMBL" id="KAI3704184.1"/>
    </source>
</evidence>
<reference evidence="2" key="1">
    <citation type="journal article" date="2022" name="Mol. Ecol. Resour.">
        <title>The genomes of chicory, endive, great burdock and yacon provide insights into Asteraceae palaeo-polyploidization history and plant inulin production.</title>
        <authorList>
            <person name="Fan W."/>
            <person name="Wang S."/>
            <person name="Wang H."/>
            <person name="Wang A."/>
            <person name="Jiang F."/>
            <person name="Liu H."/>
            <person name="Zhao H."/>
            <person name="Xu D."/>
            <person name="Zhang Y."/>
        </authorList>
    </citation>
    <scope>NUCLEOTIDE SEQUENCE [LARGE SCALE GENOMIC DNA]</scope>
    <source>
        <strain evidence="2">cv. Yunnan</strain>
    </source>
</reference>
<accession>A0ACB9A3H2</accession>
<reference evidence="1 2" key="2">
    <citation type="journal article" date="2022" name="Mol. Ecol. Resour.">
        <title>The genomes of chicory, endive, great burdock and yacon provide insights into Asteraceae paleo-polyploidization history and plant inulin production.</title>
        <authorList>
            <person name="Fan W."/>
            <person name="Wang S."/>
            <person name="Wang H."/>
            <person name="Wang A."/>
            <person name="Jiang F."/>
            <person name="Liu H."/>
            <person name="Zhao H."/>
            <person name="Xu D."/>
            <person name="Zhang Y."/>
        </authorList>
    </citation>
    <scope>NUCLEOTIDE SEQUENCE [LARGE SCALE GENOMIC DNA]</scope>
    <source>
        <strain evidence="2">cv. Yunnan</strain>
        <tissue evidence="1">Leaves</tissue>
    </source>
</reference>
<evidence type="ECO:0000313" key="2">
    <source>
        <dbReference type="Proteomes" id="UP001056120"/>
    </source>
</evidence>
<gene>
    <name evidence="1" type="ORF">L1987_74399</name>
</gene>
<protein>
    <submittedName>
        <fullName evidence="1">Uncharacterized protein</fullName>
    </submittedName>
</protein>
<name>A0ACB9A3H2_9ASTR</name>
<sequence>MFLPASVAIAIDAPNECPANHTFPDPAVVTVLETTSKCISDLVRDPVIVARKAITNLGGCWLEELDFTESEIGPTMVKRESCVHAQCFHTMVVCKEDEKEKLLHKIKRPR</sequence>
<dbReference type="Proteomes" id="UP001056120">
    <property type="component" value="Linkage Group LG25"/>
</dbReference>
<dbReference type="EMBL" id="CM042042">
    <property type="protein sequence ID" value="KAI3704184.1"/>
    <property type="molecule type" value="Genomic_DNA"/>
</dbReference>